<dbReference type="InterPro" id="IPR004839">
    <property type="entry name" value="Aminotransferase_I/II_large"/>
</dbReference>
<dbReference type="AlphaFoldDB" id="A0A4Q1JVT1"/>
<evidence type="ECO:0000256" key="1">
    <source>
        <dbReference type="ARBA" id="ARBA00007970"/>
    </source>
</evidence>
<proteinExistence type="inferred from homology"/>
<dbReference type="InterPro" id="IPR019546">
    <property type="entry name" value="TAT_signal_bac_arc"/>
</dbReference>
<dbReference type="CDD" id="cd00609">
    <property type="entry name" value="AAT_like"/>
    <property type="match status" value="1"/>
</dbReference>
<dbReference type="Proteomes" id="UP000289784">
    <property type="component" value="Unassembled WGS sequence"/>
</dbReference>
<evidence type="ECO:0000256" key="3">
    <source>
        <dbReference type="ARBA" id="ARBA00022679"/>
    </source>
</evidence>
<dbReference type="Gene3D" id="3.40.640.10">
    <property type="entry name" value="Type I PLP-dependent aspartate aminotransferase-like (Major domain)"/>
    <property type="match status" value="1"/>
</dbReference>
<comment type="caution">
    <text evidence="7">The sequence shown here is derived from an EMBL/GenBank/DDBJ whole genome shotgun (WGS) entry which is preliminary data.</text>
</comment>
<evidence type="ECO:0000259" key="6">
    <source>
        <dbReference type="Pfam" id="PF00155"/>
    </source>
</evidence>
<dbReference type="InterPro" id="IPR050106">
    <property type="entry name" value="HistidinolP_aminotransfase"/>
</dbReference>
<organism evidence="7 8">
    <name type="scientific">Pseudoxanthomonas composti</name>
    <dbReference type="NCBI Taxonomy" id="2137479"/>
    <lineage>
        <taxon>Bacteria</taxon>
        <taxon>Pseudomonadati</taxon>
        <taxon>Pseudomonadota</taxon>
        <taxon>Gammaproteobacteria</taxon>
        <taxon>Lysobacterales</taxon>
        <taxon>Lysobacteraceae</taxon>
        <taxon>Pseudoxanthomonas</taxon>
    </lineage>
</organism>
<comment type="similarity">
    <text evidence="1">Belongs to the class-II pyridoxal-phosphate-dependent aminotransferase family. Histidinol-phosphate aminotransferase subfamily.</text>
</comment>
<evidence type="ECO:0000256" key="2">
    <source>
        <dbReference type="ARBA" id="ARBA00022576"/>
    </source>
</evidence>
<dbReference type="GO" id="GO:0008483">
    <property type="term" value="F:transaminase activity"/>
    <property type="evidence" value="ECO:0007669"/>
    <property type="project" value="UniProtKB-KW"/>
</dbReference>
<protein>
    <submittedName>
        <fullName evidence="7">Aminotransferase class I/II-fold pyridoxal phosphate-dependent enzyme</fullName>
    </submittedName>
</protein>
<name>A0A4Q1JVT1_9GAMM</name>
<dbReference type="InterPro" id="IPR015421">
    <property type="entry name" value="PyrdxlP-dep_Trfase_major"/>
</dbReference>
<evidence type="ECO:0000256" key="5">
    <source>
        <dbReference type="ARBA" id="ARBA00022898"/>
    </source>
</evidence>
<sequence>MDTKQSRRKFLQGSAYVAGLVGVGLQVAGSRAAAQDVAPGRVGAAKPEVINLGANTLSIGPAKSALQQIAESAPDSGGYPGKEARDFMSTLSEQLGVPEDHISVYPGSGTPLGLAVMTFTGPERSLVTADPTYEQSWRTAPKVGGKVIKIPQRADNSHDVQAMCAADPKAGIVYICNPNNPTGAITTRKDIEYALAHKPAGSILLIDEAYIHFSDNAASVVDLVPTHPDLLVLRTFSKLYGMAGLRLGYAVAQPATLEKMNFYGGGSVALTTFVAGTASLRDAKLVPERRKMIAKGRNETIAWLEKKGHRCTKSESNCFMVEIGRDAKEFQKAMATWGVMVGRSWPGFETWPRISVGTEEEMARFRAAFVQVMAGRTGPLPPPPSRRTASLDGMEVELSQAGSAHLVC</sequence>
<keyword evidence="5" id="KW-0663">Pyridoxal phosphate</keyword>
<dbReference type="PANTHER" id="PTHR43643">
    <property type="entry name" value="HISTIDINOL-PHOSPHATE AMINOTRANSFERASE 2"/>
    <property type="match status" value="1"/>
</dbReference>
<dbReference type="GO" id="GO:0030170">
    <property type="term" value="F:pyridoxal phosphate binding"/>
    <property type="evidence" value="ECO:0007669"/>
    <property type="project" value="InterPro"/>
</dbReference>
<feature type="domain" description="Aminotransferase class I/classII large" evidence="6">
    <location>
        <begin position="48"/>
        <end position="368"/>
    </location>
</feature>
<dbReference type="NCBIfam" id="TIGR01409">
    <property type="entry name" value="TAT_signal_seq"/>
    <property type="match status" value="1"/>
</dbReference>
<accession>A0A4Q1JVT1</accession>
<keyword evidence="8" id="KW-1185">Reference proteome</keyword>
<dbReference type="InterPro" id="IPR015422">
    <property type="entry name" value="PyrdxlP-dep_Trfase_small"/>
</dbReference>
<keyword evidence="3 7" id="KW-0808">Transferase</keyword>
<dbReference type="RefSeq" id="WP_129470480.1">
    <property type="nucleotide sequence ID" value="NZ_SAWZ01000003.1"/>
</dbReference>
<keyword evidence="2 7" id="KW-0032">Aminotransferase</keyword>
<dbReference type="EMBL" id="SAWZ01000003">
    <property type="protein sequence ID" value="RXR06373.1"/>
    <property type="molecule type" value="Genomic_DNA"/>
</dbReference>
<evidence type="ECO:0000313" key="7">
    <source>
        <dbReference type="EMBL" id="RXR06373.1"/>
    </source>
</evidence>
<evidence type="ECO:0000313" key="8">
    <source>
        <dbReference type="Proteomes" id="UP000289784"/>
    </source>
</evidence>
<dbReference type="NCBIfam" id="NF006580">
    <property type="entry name" value="PRK09105.1"/>
    <property type="match status" value="1"/>
</dbReference>
<evidence type="ECO:0000256" key="4">
    <source>
        <dbReference type="ARBA" id="ARBA00022729"/>
    </source>
</evidence>
<dbReference type="Gene3D" id="3.90.1150.10">
    <property type="entry name" value="Aspartate Aminotransferase, domain 1"/>
    <property type="match status" value="1"/>
</dbReference>
<gene>
    <name evidence="7" type="ORF">EPA99_06895</name>
</gene>
<dbReference type="PROSITE" id="PS51318">
    <property type="entry name" value="TAT"/>
    <property type="match status" value="1"/>
</dbReference>
<dbReference type="OrthoDB" id="9813612at2"/>
<dbReference type="PANTHER" id="PTHR43643:SF3">
    <property type="entry name" value="HISTIDINOL-PHOSPHATE AMINOTRANSFERASE"/>
    <property type="match status" value="1"/>
</dbReference>
<dbReference type="InterPro" id="IPR015424">
    <property type="entry name" value="PyrdxlP-dep_Trfase"/>
</dbReference>
<reference evidence="7 8" key="1">
    <citation type="submission" date="2019-01" db="EMBL/GenBank/DDBJ databases">
        <title>Pseudoxanthomonas composti sp. nov., isolated from compost.</title>
        <authorList>
            <person name="Yang G."/>
        </authorList>
    </citation>
    <scope>NUCLEOTIDE SEQUENCE [LARGE SCALE GENOMIC DNA]</scope>
    <source>
        <strain evidence="7 8">GSS15</strain>
    </source>
</reference>
<keyword evidence="4" id="KW-0732">Signal</keyword>
<dbReference type="Pfam" id="PF00155">
    <property type="entry name" value="Aminotran_1_2"/>
    <property type="match status" value="1"/>
</dbReference>
<dbReference type="InterPro" id="IPR006311">
    <property type="entry name" value="TAT_signal"/>
</dbReference>
<dbReference type="SUPFAM" id="SSF53383">
    <property type="entry name" value="PLP-dependent transferases"/>
    <property type="match status" value="1"/>
</dbReference>